<proteinExistence type="inferred from homology"/>
<accession>A0A9W4XB32</accession>
<dbReference type="InterPro" id="IPR042171">
    <property type="entry name" value="Acyl-CoA_hotdog"/>
</dbReference>
<dbReference type="GO" id="GO:0005782">
    <property type="term" value="C:peroxisomal matrix"/>
    <property type="evidence" value="ECO:0007669"/>
    <property type="project" value="UniProtKB-SubCell"/>
</dbReference>
<dbReference type="Gene3D" id="2.40.160.210">
    <property type="entry name" value="Acyl-CoA thioesterase, double hotdog domain"/>
    <property type="match status" value="1"/>
</dbReference>
<dbReference type="CDD" id="cd03445">
    <property type="entry name" value="Thioesterase_II_repeat2"/>
    <property type="match status" value="1"/>
</dbReference>
<dbReference type="InterPro" id="IPR049449">
    <property type="entry name" value="TesB_ACOT8-like_N"/>
</dbReference>
<gene>
    <name evidence="5" type="ORF">CANVERA_P3538</name>
</gene>
<evidence type="ECO:0000256" key="2">
    <source>
        <dbReference type="ARBA" id="ARBA00022801"/>
    </source>
</evidence>
<dbReference type="OrthoDB" id="68328at2759"/>
<dbReference type="SUPFAM" id="SSF54637">
    <property type="entry name" value="Thioesterase/thiol ester dehydrase-isomerase"/>
    <property type="match status" value="2"/>
</dbReference>
<dbReference type="PANTHER" id="PTHR11066:SF34">
    <property type="entry name" value="ACYL-COENZYME A THIOESTERASE 8"/>
    <property type="match status" value="1"/>
</dbReference>
<evidence type="ECO:0000259" key="4">
    <source>
        <dbReference type="Pfam" id="PF20789"/>
    </source>
</evidence>
<keyword evidence="6" id="KW-1185">Reference proteome</keyword>
<sequence>MSSKSIVEQFGVDKISDSEYKSKSPLILPFPKARGVYGGNLVGQALLVAIKSCPNTSFKPHSLHSYFITACNNKDLVTYKIENLSNGRSFINKQIRALQNDTLVYIANVSLTNKFKKGFKFESVQQSKEKIKDIPISTVDSHLNIYYKFPKKFVKLDETKYEEDQKVTERKLSFYSKFGKDRDITNDEEGCLKYLAITNLADSGYLTSLTRLLRIEDFPINNHRYLYFLVSMDHTMYFHDDDFDINEWINIQFHSVNFNHDRIVFEGELFNEKGTHIATYVQEGLIKLNQLEEKAKL</sequence>
<evidence type="ECO:0000259" key="3">
    <source>
        <dbReference type="Pfam" id="PF13622"/>
    </source>
</evidence>
<dbReference type="GO" id="GO:0047617">
    <property type="term" value="F:fatty acyl-CoA hydrolase activity"/>
    <property type="evidence" value="ECO:0007669"/>
    <property type="project" value="InterPro"/>
</dbReference>
<dbReference type="AlphaFoldDB" id="A0A9W4XB32"/>
<name>A0A9W4XB32_9ASCO</name>
<feature type="domain" description="Acyl-CoA thioesterase-like N-terminal HotDog" evidence="3">
    <location>
        <begin position="32"/>
        <end position="110"/>
    </location>
</feature>
<dbReference type="InterPro" id="IPR049450">
    <property type="entry name" value="ACOT8-like_C"/>
</dbReference>
<organism evidence="5 6">
    <name type="scientific">Candida verbasci</name>
    <dbReference type="NCBI Taxonomy" id="1227364"/>
    <lineage>
        <taxon>Eukaryota</taxon>
        <taxon>Fungi</taxon>
        <taxon>Dikarya</taxon>
        <taxon>Ascomycota</taxon>
        <taxon>Saccharomycotina</taxon>
        <taxon>Pichiomycetes</taxon>
        <taxon>Debaryomycetaceae</taxon>
        <taxon>Candida/Lodderomyces clade</taxon>
        <taxon>Candida</taxon>
    </lineage>
</organism>
<dbReference type="Proteomes" id="UP001152885">
    <property type="component" value="Unassembled WGS sequence"/>
</dbReference>
<comment type="caution">
    <text evidence="5">The sequence shown here is derived from an EMBL/GenBank/DDBJ whole genome shotgun (WGS) entry which is preliminary data.</text>
</comment>
<dbReference type="PANTHER" id="PTHR11066">
    <property type="entry name" value="ACYL-COA THIOESTERASE"/>
    <property type="match status" value="1"/>
</dbReference>
<dbReference type="InterPro" id="IPR029069">
    <property type="entry name" value="HotDog_dom_sf"/>
</dbReference>
<feature type="domain" description="Acyl-CoA thioesterase-like C-terminal" evidence="4">
    <location>
        <begin position="182"/>
        <end position="286"/>
    </location>
</feature>
<dbReference type="GO" id="GO:0006637">
    <property type="term" value="P:acyl-CoA metabolic process"/>
    <property type="evidence" value="ECO:0007669"/>
    <property type="project" value="InterPro"/>
</dbReference>
<reference evidence="5" key="1">
    <citation type="submission" date="2022-12" db="EMBL/GenBank/DDBJ databases">
        <authorList>
            <person name="Brejova B."/>
        </authorList>
    </citation>
    <scope>NUCLEOTIDE SEQUENCE</scope>
</reference>
<comment type="similarity">
    <text evidence="1">Belongs to the C/M/P thioester hydrolase family.</text>
</comment>
<dbReference type="InterPro" id="IPR003703">
    <property type="entry name" value="Acyl_CoA_thio"/>
</dbReference>
<dbReference type="CDD" id="cd03444">
    <property type="entry name" value="Thioesterase_II_repeat1"/>
    <property type="match status" value="1"/>
</dbReference>
<evidence type="ECO:0000313" key="6">
    <source>
        <dbReference type="Proteomes" id="UP001152885"/>
    </source>
</evidence>
<evidence type="ECO:0000313" key="5">
    <source>
        <dbReference type="EMBL" id="CAI5759029.1"/>
    </source>
</evidence>
<dbReference type="Pfam" id="PF20789">
    <property type="entry name" value="4HBT_3C"/>
    <property type="match status" value="1"/>
</dbReference>
<evidence type="ECO:0008006" key="7">
    <source>
        <dbReference type="Google" id="ProtNLM"/>
    </source>
</evidence>
<dbReference type="EMBL" id="CANTUO010000003">
    <property type="protein sequence ID" value="CAI5759029.1"/>
    <property type="molecule type" value="Genomic_DNA"/>
</dbReference>
<dbReference type="Pfam" id="PF13622">
    <property type="entry name" value="4HBT_3"/>
    <property type="match status" value="1"/>
</dbReference>
<protein>
    <recommendedName>
        <fullName evidence="7">Acyl-CoA thioesterase II</fullName>
    </recommendedName>
</protein>
<keyword evidence="2" id="KW-0378">Hydrolase</keyword>
<dbReference type="GO" id="GO:0009062">
    <property type="term" value="P:fatty acid catabolic process"/>
    <property type="evidence" value="ECO:0007669"/>
    <property type="project" value="TreeGrafter"/>
</dbReference>
<evidence type="ECO:0000256" key="1">
    <source>
        <dbReference type="ARBA" id="ARBA00006538"/>
    </source>
</evidence>